<dbReference type="GO" id="GO:0009231">
    <property type="term" value="P:riboflavin biosynthetic process"/>
    <property type="evidence" value="ECO:0007669"/>
    <property type="project" value="UniProtKB-UniPathway"/>
</dbReference>
<dbReference type="GO" id="GO:0003935">
    <property type="term" value="F:GTP cyclohydrolase II activity"/>
    <property type="evidence" value="ECO:0007669"/>
    <property type="project" value="InterPro"/>
</dbReference>
<evidence type="ECO:0000256" key="2">
    <source>
        <dbReference type="ARBA" id="ARBA00022801"/>
    </source>
</evidence>
<evidence type="ECO:0000256" key="4">
    <source>
        <dbReference type="SAM" id="MobiDB-lite"/>
    </source>
</evidence>
<dbReference type="Gene3D" id="3.40.50.10990">
    <property type="entry name" value="GTP cyclohydrolase II"/>
    <property type="match status" value="1"/>
</dbReference>
<evidence type="ECO:0000313" key="8">
    <source>
        <dbReference type="Proteomes" id="UP000010988"/>
    </source>
</evidence>
<dbReference type="Pfam" id="PF00925">
    <property type="entry name" value="GTP_cyclohydro2"/>
    <property type="match status" value="1"/>
</dbReference>
<dbReference type="GO" id="GO:0005525">
    <property type="term" value="F:GTP binding"/>
    <property type="evidence" value="ECO:0007669"/>
    <property type="project" value="UniProtKB-KW"/>
</dbReference>
<evidence type="ECO:0000259" key="6">
    <source>
        <dbReference type="Pfam" id="PF12471"/>
    </source>
</evidence>
<evidence type="ECO:0000256" key="1">
    <source>
        <dbReference type="ARBA" id="ARBA00022741"/>
    </source>
</evidence>
<dbReference type="PANTHER" id="PTHR47259:SF2">
    <property type="entry name" value="URACIL-REGULATED PROTEIN 1"/>
    <property type="match status" value="1"/>
</dbReference>
<dbReference type="Proteomes" id="UP000010988">
    <property type="component" value="Unassembled WGS sequence"/>
</dbReference>
<keyword evidence="1" id="KW-0547">Nucleotide-binding</keyword>
<keyword evidence="2 7" id="KW-0378">Hydrolase</keyword>
<keyword evidence="3" id="KW-0342">GTP-binding</keyword>
<feature type="domain" description="GTP cyclohydrolase N-terminal" evidence="6">
    <location>
        <begin position="59"/>
        <end position="245"/>
    </location>
</feature>
<organism evidence="7 8">
    <name type="scientific">Gordonia aichiensis NBRC 108223</name>
    <dbReference type="NCBI Taxonomy" id="1220583"/>
    <lineage>
        <taxon>Bacteria</taxon>
        <taxon>Bacillati</taxon>
        <taxon>Actinomycetota</taxon>
        <taxon>Actinomycetes</taxon>
        <taxon>Mycobacteriales</taxon>
        <taxon>Gordoniaceae</taxon>
        <taxon>Gordonia</taxon>
    </lineage>
</organism>
<accession>L7KPV4</accession>
<dbReference type="CDD" id="cd00641">
    <property type="entry name" value="GTP_cyclohydro2"/>
    <property type="match status" value="1"/>
</dbReference>
<protein>
    <submittedName>
        <fullName evidence="7">Putative GTP cyclohydrolase II</fullName>
    </submittedName>
</protein>
<dbReference type="InterPro" id="IPR022163">
    <property type="entry name" value="GTP_CH_N"/>
</dbReference>
<dbReference type="InterPro" id="IPR036144">
    <property type="entry name" value="RibA-like_sf"/>
</dbReference>
<dbReference type="InterPro" id="IPR000926">
    <property type="entry name" value="RibA"/>
</dbReference>
<dbReference type="UniPathway" id="UPA00275"/>
<comment type="caution">
    <text evidence="7">The sequence shown here is derived from an EMBL/GenBank/DDBJ whole genome shotgun (WGS) entry which is preliminary data.</text>
</comment>
<dbReference type="Pfam" id="PF12471">
    <property type="entry name" value="GTP_CH_N"/>
    <property type="match status" value="1"/>
</dbReference>
<keyword evidence="8" id="KW-1185">Reference proteome</keyword>
<evidence type="ECO:0000313" key="7">
    <source>
        <dbReference type="EMBL" id="GAC49967.1"/>
    </source>
</evidence>
<gene>
    <name evidence="7" type="ORF">GOACH_18_00910</name>
</gene>
<dbReference type="eggNOG" id="COG0807">
    <property type="taxonomic scope" value="Bacteria"/>
</dbReference>
<dbReference type="EMBL" id="BANR01000018">
    <property type="protein sequence ID" value="GAC49967.1"/>
    <property type="molecule type" value="Genomic_DNA"/>
</dbReference>
<dbReference type="NCBIfam" id="NF005536">
    <property type="entry name" value="PRK07198.1"/>
    <property type="match status" value="1"/>
</dbReference>
<dbReference type="AlphaFoldDB" id="L7KPV4"/>
<feature type="region of interest" description="Disordered" evidence="4">
    <location>
        <begin position="22"/>
        <end position="85"/>
    </location>
</feature>
<evidence type="ECO:0000259" key="5">
    <source>
        <dbReference type="Pfam" id="PF00925"/>
    </source>
</evidence>
<name>L7KPV4_9ACTN</name>
<dbReference type="STRING" id="1220583.GOACH_18_00910"/>
<dbReference type="InterPro" id="IPR032677">
    <property type="entry name" value="GTP_cyclohydro_II"/>
</dbReference>
<proteinExistence type="predicted"/>
<feature type="domain" description="GTP cyclohydrolase II" evidence="5">
    <location>
        <begin position="281"/>
        <end position="421"/>
    </location>
</feature>
<sequence>MIARRAPATHCDYAGVFPTAGAGSDAPTAPPGPPAEGAPVSIESGAHARPAASGRPPGHIRLTSHSGGVDAPPITWGAATASERGPVIATTTTRGHRNVVGTHSGSYSVYRALAVAAGALSREHRADLTNTSPTDVVGPYPQWSDPGAIVSIDPWGATIAESFPDLLAAGYDIRPTIAITKAHVILPEIAEAIAKGRLVPDDETLLPNGAALVTKAAVEPVWYLPGVAERFGCSETELRRVLFEETGGMYPELVTRSDLDVFLPPIGGQTVYIFGNARDLADPTVELTARVHDECNGSDVFGSDICTCRPYLTHAIEECILGAQRGGVGLVAYSRKEGRALGEVTKFLVYNARKRQVGGDTADQYFARTECVAGVQDMRFQELMPDVLHWFGITKIDRLVSMSNMKYDAITGSGIDVGERVDIPDYLIPDDARVEIDAKTAAGYFTSGAVPDADELRKAKGRGLTT</sequence>
<reference evidence="7 8" key="1">
    <citation type="submission" date="2012-12" db="EMBL/GenBank/DDBJ databases">
        <title>Whole genome shotgun sequence of Gordonia aichiensis NBRC 108223.</title>
        <authorList>
            <person name="Isaki-Nakamura S."/>
            <person name="Hosoyama A."/>
            <person name="Tsuchikane K."/>
            <person name="Ando Y."/>
            <person name="Baba S."/>
            <person name="Ohji S."/>
            <person name="Hamada M."/>
            <person name="Tamura T."/>
            <person name="Yamazoe A."/>
            <person name="Yamazaki S."/>
            <person name="Fujita N."/>
        </authorList>
    </citation>
    <scope>NUCLEOTIDE SEQUENCE [LARGE SCALE GENOMIC DNA]</scope>
    <source>
        <strain evidence="7 8">NBRC 108223</strain>
    </source>
</reference>
<dbReference type="SUPFAM" id="SSF142695">
    <property type="entry name" value="RibA-like"/>
    <property type="match status" value="1"/>
</dbReference>
<evidence type="ECO:0000256" key="3">
    <source>
        <dbReference type="ARBA" id="ARBA00023134"/>
    </source>
</evidence>
<dbReference type="PANTHER" id="PTHR47259">
    <property type="match status" value="1"/>
</dbReference>